<reference evidence="1" key="1">
    <citation type="submission" date="2017-06" db="EMBL/GenBank/DDBJ databases">
        <title>Novel phages from South African skin metaviromes.</title>
        <authorList>
            <person name="van Zyl L.J."/>
            <person name="Abrahams Y."/>
            <person name="Stander E.A."/>
            <person name="Kirby B.M."/>
            <person name="Clavaud C."/>
            <person name="Farcet C."/>
            <person name="Breton L."/>
            <person name="Trindade M.I."/>
        </authorList>
    </citation>
    <scope>NUCLEOTIDE SEQUENCE</scope>
</reference>
<gene>
    <name evidence="1" type="ORF">10S9_19</name>
</gene>
<organism evidence="1">
    <name type="scientific">uncultured Caudovirales phage</name>
    <dbReference type="NCBI Taxonomy" id="2100421"/>
    <lineage>
        <taxon>Viruses</taxon>
        <taxon>Duplodnaviria</taxon>
        <taxon>Heunggongvirae</taxon>
        <taxon>Uroviricota</taxon>
        <taxon>Caudoviricetes</taxon>
        <taxon>Peduoviridae</taxon>
        <taxon>Maltschvirus</taxon>
        <taxon>Maltschvirus maltsch</taxon>
    </lineage>
</organism>
<accession>A0A2H4J8F8</accession>
<name>A0A2H4J8F8_9CAUD</name>
<sequence length="90" mass="10403">MYRSDDWFEGYYIDNHKKYECMCCEKQFIVGEELLKGSGNKRISKGPICPYCGLAHTELISWTEDDQLEELSSDLGCLSIYVQTSMEVDD</sequence>
<protein>
    <submittedName>
        <fullName evidence="1">Uncharacterized protein</fullName>
    </submittedName>
</protein>
<dbReference type="EMBL" id="MF417904">
    <property type="protein sequence ID" value="ASN70273.1"/>
    <property type="molecule type" value="Genomic_DNA"/>
</dbReference>
<evidence type="ECO:0000313" key="1">
    <source>
        <dbReference type="EMBL" id="ASN70273.1"/>
    </source>
</evidence>
<proteinExistence type="predicted"/>